<evidence type="ECO:0000256" key="4">
    <source>
        <dbReference type="ARBA" id="ARBA00022741"/>
    </source>
</evidence>
<feature type="binding site" evidence="9">
    <location>
        <begin position="162"/>
        <end position="168"/>
    </location>
    <ligand>
        <name>ATP</name>
        <dbReference type="ChEBI" id="CHEBI:30616"/>
    </ligand>
</feature>
<evidence type="ECO:0000256" key="8">
    <source>
        <dbReference type="ARBA" id="ARBA00029346"/>
    </source>
</evidence>
<dbReference type="PANTHER" id="PTHR21342">
    <property type="entry name" value="PHOSPHOPANTETHEINE ADENYLYLTRANSFERASE"/>
    <property type="match status" value="1"/>
</dbReference>
<feature type="binding site" evidence="9">
    <location>
        <position position="49"/>
    </location>
    <ligand>
        <name>substrate</name>
    </ligand>
</feature>
<comment type="pathway">
    <text evidence="9">Cofactor biosynthesis; coenzyme A biosynthesis; CoA from (R)-pantothenate: step 4/5.</text>
</comment>
<feature type="binding site" evidence="9">
    <location>
        <begin position="129"/>
        <end position="131"/>
    </location>
    <ligand>
        <name>ATP</name>
        <dbReference type="ChEBI" id="CHEBI:30616"/>
    </ligand>
</feature>
<keyword evidence="3 9" id="KW-0548">Nucleotidyltransferase</keyword>
<evidence type="ECO:0000259" key="10">
    <source>
        <dbReference type="Pfam" id="PF01467"/>
    </source>
</evidence>
<keyword evidence="4 9" id="KW-0547">Nucleotide-binding</keyword>
<feature type="binding site" evidence="9">
    <location>
        <position position="81"/>
    </location>
    <ligand>
        <name>substrate</name>
    </ligand>
</feature>
<feature type="binding site" evidence="9">
    <location>
        <position position="139"/>
    </location>
    <ligand>
        <name>ATP</name>
        <dbReference type="ChEBI" id="CHEBI:30616"/>
    </ligand>
</feature>
<proteinExistence type="inferred from homology"/>
<dbReference type="Gene3D" id="3.40.50.620">
    <property type="entry name" value="HUPs"/>
    <property type="match status" value="1"/>
</dbReference>
<keyword evidence="6 9" id="KW-0460">Magnesium</keyword>
<evidence type="ECO:0000313" key="12">
    <source>
        <dbReference type="Proteomes" id="UP000249334"/>
    </source>
</evidence>
<comment type="cofactor">
    <cofactor evidence="9">
        <name>Mg(2+)</name>
        <dbReference type="ChEBI" id="CHEBI:18420"/>
    </cofactor>
</comment>
<feature type="binding site" evidence="9">
    <location>
        <begin position="49"/>
        <end position="50"/>
    </location>
    <ligand>
        <name>ATP</name>
        <dbReference type="ChEBI" id="CHEBI:30616"/>
    </ligand>
</feature>
<comment type="catalytic activity">
    <reaction evidence="8 9">
        <text>(R)-4'-phosphopantetheine + ATP + H(+) = 3'-dephospho-CoA + diphosphate</text>
        <dbReference type="Rhea" id="RHEA:19801"/>
        <dbReference type="ChEBI" id="CHEBI:15378"/>
        <dbReference type="ChEBI" id="CHEBI:30616"/>
        <dbReference type="ChEBI" id="CHEBI:33019"/>
        <dbReference type="ChEBI" id="CHEBI:57328"/>
        <dbReference type="ChEBI" id="CHEBI:61723"/>
        <dbReference type="EC" id="2.7.7.3"/>
    </reaction>
</comment>
<dbReference type="NCBIfam" id="TIGR01510">
    <property type="entry name" value="coaD_prev_kdtB"/>
    <property type="match status" value="1"/>
</dbReference>
<keyword evidence="7 9" id="KW-0173">Coenzyme A biosynthesis</keyword>
<feature type="domain" description="Cytidyltransferase-like" evidence="10">
    <location>
        <begin position="45"/>
        <end position="169"/>
    </location>
</feature>
<evidence type="ECO:0000313" key="11">
    <source>
        <dbReference type="EMBL" id="RAO01883.1"/>
    </source>
</evidence>
<protein>
    <recommendedName>
        <fullName evidence="9">Phosphopantetheine adenylyltransferase</fullName>
        <ecNumber evidence="9">2.7.7.3</ecNumber>
    </recommendedName>
    <alternativeName>
        <fullName evidence="9">Dephospho-CoA pyrophosphorylase</fullName>
    </alternativeName>
    <alternativeName>
        <fullName evidence="9">Pantetheine-phosphate adenylyltransferase</fullName>
        <shortName evidence="9">PPAT</shortName>
    </alternativeName>
</protein>
<feature type="binding site" evidence="9">
    <location>
        <position position="114"/>
    </location>
    <ligand>
        <name>substrate</name>
    </ligand>
</feature>
<evidence type="ECO:0000256" key="3">
    <source>
        <dbReference type="ARBA" id="ARBA00022695"/>
    </source>
</evidence>
<name>A0ABX9CM20_9ACTN</name>
<comment type="subcellular location">
    <subcellularLocation>
        <location evidence="9">Cytoplasm</location>
    </subcellularLocation>
</comment>
<evidence type="ECO:0000256" key="2">
    <source>
        <dbReference type="ARBA" id="ARBA00022679"/>
    </source>
</evidence>
<keyword evidence="1 9" id="KW-0963">Cytoplasm</keyword>
<dbReference type="InterPro" id="IPR001980">
    <property type="entry name" value="PPAT"/>
</dbReference>
<feature type="site" description="Transition state stabilizer" evidence="9">
    <location>
        <position position="57"/>
    </location>
</feature>
<dbReference type="EC" id="2.7.7.3" evidence="9"/>
<comment type="similarity">
    <text evidence="9">Belongs to the bacterial CoaD family.</text>
</comment>
<organism evidence="11 12">
    <name type="scientific">Micromonospora saelicesensis</name>
    <dbReference type="NCBI Taxonomy" id="285676"/>
    <lineage>
        <taxon>Bacteria</taxon>
        <taxon>Bacillati</taxon>
        <taxon>Actinomycetota</taxon>
        <taxon>Actinomycetes</taxon>
        <taxon>Micromonosporales</taxon>
        <taxon>Micromonosporaceae</taxon>
        <taxon>Micromonospora</taxon>
    </lineage>
</organism>
<keyword evidence="2 9" id="KW-0808">Transferase</keyword>
<feature type="binding site" evidence="9">
    <location>
        <position position="128"/>
    </location>
    <ligand>
        <name>substrate</name>
    </ligand>
</feature>
<dbReference type="InterPro" id="IPR014729">
    <property type="entry name" value="Rossmann-like_a/b/a_fold"/>
</dbReference>
<keyword evidence="12" id="KW-1185">Reference proteome</keyword>
<comment type="caution">
    <text evidence="11">The sequence shown here is derived from an EMBL/GenBank/DDBJ whole genome shotgun (WGS) entry which is preliminary data.</text>
</comment>
<accession>A0ABX9CM20</accession>
<gene>
    <name evidence="9" type="primary">coaD</name>
    <name evidence="11" type="ORF">GAR05_01491</name>
</gene>
<dbReference type="EMBL" id="PXXW01000013">
    <property type="protein sequence ID" value="RAO01883.1"/>
    <property type="molecule type" value="Genomic_DNA"/>
</dbReference>
<evidence type="ECO:0000256" key="5">
    <source>
        <dbReference type="ARBA" id="ARBA00022840"/>
    </source>
</evidence>
<evidence type="ECO:0000256" key="9">
    <source>
        <dbReference type="HAMAP-Rule" id="MF_00151"/>
    </source>
</evidence>
<evidence type="ECO:0000256" key="1">
    <source>
        <dbReference type="ARBA" id="ARBA00022490"/>
    </source>
</evidence>
<dbReference type="Pfam" id="PF01467">
    <property type="entry name" value="CTP_transf_like"/>
    <property type="match status" value="1"/>
</dbReference>
<sequence>MVGGDDKPTLGQHICGWDYRGRVVGVAVTATSDRGVAPVRGSLAVYPGTFDPFTPGHRDLVARARVMFDRVIVLLAVNADKQPTAEATARAALVRDAMPAAWRNVEVDTWTGLTTAYCSRRSATVIVRGVRTAADLRYEYQLAAMNKQLGIQTVWLPARPQLAATSSTVARAYRSAQSARPPHNTEE</sequence>
<dbReference type="SUPFAM" id="SSF52374">
    <property type="entry name" value="Nucleotidylyl transferase"/>
    <property type="match status" value="1"/>
</dbReference>
<evidence type="ECO:0000256" key="7">
    <source>
        <dbReference type="ARBA" id="ARBA00022993"/>
    </source>
</evidence>
<dbReference type="PRINTS" id="PR01020">
    <property type="entry name" value="LPSBIOSNTHSS"/>
</dbReference>
<dbReference type="HAMAP" id="MF_00151">
    <property type="entry name" value="PPAT_bact"/>
    <property type="match status" value="1"/>
</dbReference>
<feature type="binding site" evidence="9">
    <location>
        <position position="57"/>
    </location>
    <ligand>
        <name>ATP</name>
        <dbReference type="ChEBI" id="CHEBI:30616"/>
    </ligand>
</feature>
<comment type="subunit">
    <text evidence="9">Homohexamer.</text>
</comment>
<dbReference type="InterPro" id="IPR004821">
    <property type="entry name" value="Cyt_trans-like"/>
</dbReference>
<comment type="function">
    <text evidence="9">Reversibly transfers an adenylyl group from ATP to 4'-phosphopantetheine, yielding dephospho-CoA (dPCoA) and pyrophosphate.</text>
</comment>
<dbReference type="GO" id="GO:0016779">
    <property type="term" value="F:nucleotidyltransferase activity"/>
    <property type="evidence" value="ECO:0007669"/>
    <property type="project" value="UniProtKB-KW"/>
</dbReference>
<evidence type="ECO:0000256" key="6">
    <source>
        <dbReference type="ARBA" id="ARBA00022842"/>
    </source>
</evidence>
<dbReference type="PANTHER" id="PTHR21342:SF1">
    <property type="entry name" value="PHOSPHOPANTETHEINE ADENYLYLTRANSFERASE"/>
    <property type="match status" value="1"/>
</dbReference>
<dbReference type="NCBIfam" id="TIGR00125">
    <property type="entry name" value="cyt_tran_rel"/>
    <property type="match status" value="1"/>
</dbReference>
<reference evidence="11 12" key="1">
    <citation type="submission" date="2018-03" db="EMBL/GenBank/DDBJ databases">
        <title>Genomic framework for the identification of Micromonospora saelicesensis and Micromonospora noduli.</title>
        <authorList>
            <person name="Riesco R."/>
            <person name="Trujillo M.E."/>
        </authorList>
    </citation>
    <scope>NUCLEOTIDE SEQUENCE [LARGE SCALE GENOMIC DNA]</scope>
    <source>
        <strain evidence="11 12">GAR05</strain>
    </source>
</reference>
<keyword evidence="5 9" id="KW-0067">ATP-binding</keyword>
<dbReference type="Proteomes" id="UP000249334">
    <property type="component" value="Unassembled WGS sequence"/>
</dbReference>